<name>A0A2M7J9T7_9BACT</name>
<dbReference type="InterPro" id="IPR025529">
    <property type="entry name" value="DUF4416"/>
</dbReference>
<gene>
    <name evidence="1" type="ORF">COZ71_08425</name>
</gene>
<evidence type="ECO:0000313" key="2">
    <source>
        <dbReference type="Proteomes" id="UP000229297"/>
    </source>
</evidence>
<accession>A0A2M7J9T7</accession>
<proteinExistence type="predicted"/>
<dbReference type="Pfam" id="PF14385">
    <property type="entry name" value="DUF4416"/>
    <property type="match status" value="1"/>
</dbReference>
<sequence length="172" mass="20301">MGKITYPEKVKLIIAMLSSSEELFETAQRRLEQVFGSIDFCSQILPFTFTQYYMPEMGEDLKRRFISFSLRIQPEELAGIKVLTNSIEQEFIVGDRRRINLDSGYITAAKLILATTKDNSHRIYLSNGIYAEITLRFVSGTFRPWEWTYPDYKTPEYIEIFNHIRQLFMEQR</sequence>
<protein>
    <submittedName>
        <fullName evidence="1">DUF4416 domain-containing protein</fullName>
    </submittedName>
</protein>
<dbReference type="EMBL" id="PFIC01000233">
    <property type="protein sequence ID" value="PIX16164.1"/>
    <property type="molecule type" value="Genomic_DNA"/>
</dbReference>
<evidence type="ECO:0000313" key="1">
    <source>
        <dbReference type="EMBL" id="PIX16164.1"/>
    </source>
</evidence>
<reference evidence="2" key="1">
    <citation type="submission" date="2017-09" db="EMBL/GenBank/DDBJ databases">
        <title>Depth-based differentiation of microbial function through sediment-hosted aquifers and enrichment of novel symbionts in the deep terrestrial subsurface.</title>
        <authorList>
            <person name="Probst A.J."/>
            <person name="Ladd B."/>
            <person name="Jarett J.K."/>
            <person name="Geller-Mcgrath D.E."/>
            <person name="Sieber C.M.K."/>
            <person name="Emerson J.B."/>
            <person name="Anantharaman K."/>
            <person name="Thomas B.C."/>
            <person name="Malmstrom R."/>
            <person name="Stieglmeier M."/>
            <person name="Klingl A."/>
            <person name="Woyke T."/>
            <person name="Ryan C.M."/>
            <person name="Banfield J.F."/>
        </authorList>
    </citation>
    <scope>NUCLEOTIDE SEQUENCE [LARGE SCALE GENOMIC DNA]</scope>
</reference>
<dbReference type="AlphaFoldDB" id="A0A2M7J9T7"/>
<comment type="caution">
    <text evidence="1">The sequence shown here is derived from an EMBL/GenBank/DDBJ whole genome shotgun (WGS) entry which is preliminary data.</text>
</comment>
<dbReference type="Proteomes" id="UP000229297">
    <property type="component" value="Unassembled WGS sequence"/>
</dbReference>
<organism evidence="1 2">
    <name type="scientific">Candidatus Desantisbacteria bacterium CG_4_8_14_3_um_filter_40_12</name>
    <dbReference type="NCBI Taxonomy" id="1974545"/>
    <lineage>
        <taxon>Bacteria</taxon>
        <taxon>Candidatus Desantisiibacteriota</taxon>
    </lineage>
</organism>